<keyword evidence="3 5" id="KW-0378">Hydrolase</keyword>
<evidence type="ECO:0000256" key="1">
    <source>
        <dbReference type="ARBA" id="ARBA00011073"/>
    </source>
</evidence>
<keyword evidence="7" id="KW-0472">Membrane</keyword>
<dbReference type="InterPro" id="IPR057060">
    <property type="entry name" value="MBTPS1_3rd"/>
</dbReference>
<dbReference type="InterPro" id="IPR055143">
    <property type="entry name" value="MBTP1_N"/>
</dbReference>
<dbReference type="SUPFAM" id="SSF52743">
    <property type="entry name" value="Subtilisin-like"/>
    <property type="match status" value="1"/>
</dbReference>
<dbReference type="AlphaFoldDB" id="A0A6A5C3T4"/>
<dbReference type="Pfam" id="PF00082">
    <property type="entry name" value="Peptidase_S8"/>
    <property type="match status" value="1"/>
</dbReference>
<accession>A0A6A5C3T4</accession>
<evidence type="ECO:0000313" key="12">
    <source>
        <dbReference type="EMBL" id="KAF0982406.1"/>
    </source>
</evidence>
<feature type="domain" description="MBTPS1 fourth" evidence="10">
    <location>
        <begin position="841"/>
        <end position="1120"/>
    </location>
</feature>
<evidence type="ECO:0000256" key="6">
    <source>
        <dbReference type="SAM" id="MobiDB-lite"/>
    </source>
</evidence>
<evidence type="ECO:0000256" key="7">
    <source>
        <dbReference type="SAM" id="Phobius"/>
    </source>
</evidence>
<feature type="active site" description="Charge relay system" evidence="5">
    <location>
        <position position="370"/>
    </location>
</feature>
<evidence type="ECO:0000256" key="2">
    <source>
        <dbReference type="ARBA" id="ARBA00022670"/>
    </source>
</evidence>
<protein>
    <submittedName>
        <fullName evidence="12">Uncharacterized protein</fullName>
    </submittedName>
</protein>
<feature type="region of interest" description="Disordered" evidence="6">
    <location>
        <begin position="34"/>
        <end position="53"/>
    </location>
</feature>
<comment type="caution">
    <text evidence="12">The sequence shown here is derived from an EMBL/GenBank/DDBJ whole genome shotgun (WGS) entry which is preliminary data.</text>
</comment>
<dbReference type="GeneID" id="68118551"/>
<dbReference type="Pfam" id="PF23094">
    <property type="entry name" value="MBTPS1_3rd"/>
    <property type="match status" value="1"/>
</dbReference>
<feature type="domain" description="Peptidase S8/S53" evidence="8">
    <location>
        <begin position="361"/>
        <end position="622"/>
    </location>
</feature>
<dbReference type="Gene3D" id="3.40.50.200">
    <property type="entry name" value="Peptidase S8/S53 domain"/>
    <property type="match status" value="1"/>
</dbReference>
<keyword evidence="4 5" id="KW-0720">Serine protease</keyword>
<dbReference type="EMBL" id="VFQX01000009">
    <property type="protein sequence ID" value="KAF0982406.1"/>
    <property type="molecule type" value="Genomic_DNA"/>
</dbReference>
<feature type="active site" description="Charge relay system" evidence="5">
    <location>
        <position position="402"/>
    </location>
</feature>
<dbReference type="PRINTS" id="PR00723">
    <property type="entry name" value="SUBTILISIN"/>
</dbReference>
<dbReference type="VEuPathDB" id="AmoebaDB:NF0035150"/>
<evidence type="ECO:0000259" key="8">
    <source>
        <dbReference type="Pfam" id="PF00082"/>
    </source>
</evidence>
<keyword evidence="7" id="KW-0812">Transmembrane</keyword>
<dbReference type="RefSeq" id="XP_044567119.1">
    <property type="nucleotide sequence ID" value="XM_044701733.1"/>
</dbReference>
<dbReference type="Pfam" id="PF23001">
    <property type="entry name" value="MBTP1_N"/>
    <property type="match status" value="1"/>
</dbReference>
<dbReference type="InterPro" id="IPR050131">
    <property type="entry name" value="Peptidase_S8_subtilisin-like"/>
</dbReference>
<dbReference type="OrthoDB" id="1740355at2759"/>
<evidence type="ECO:0000256" key="4">
    <source>
        <dbReference type="ARBA" id="ARBA00022825"/>
    </source>
</evidence>
<gene>
    <name evidence="12" type="ORF">FDP41_011336</name>
</gene>
<dbReference type="InterPro" id="IPR000209">
    <property type="entry name" value="Peptidase_S8/S53_dom"/>
</dbReference>
<dbReference type="VEuPathDB" id="AmoebaDB:NfTy_019830"/>
<dbReference type="VEuPathDB" id="AmoebaDB:FDP41_011336"/>
<feature type="transmembrane region" description="Helical" evidence="7">
    <location>
        <begin position="109"/>
        <end position="129"/>
    </location>
</feature>
<organism evidence="12 13">
    <name type="scientific">Naegleria fowleri</name>
    <name type="common">Brain eating amoeba</name>
    <dbReference type="NCBI Taxonomy" id="5763"/>
    <lineage>
        <taxon>Eukaryota</taxon>
        <taxon>Discoba</taxon>
        <taxon>Heterolobosea</taxon>
        <taxon>Tetramitia</taxon>
        <taxon>Eutetramitia</taxon>
        <taxon>Vahlkampfiidae</taxon>
        <taxon>Naegleria</taxon>
    </lineage>
</organism>
<evidence type="ECO:0000259" key="11">
    <source>
        <dbReference type="Pfam" id="PF23094"/>
    </source>
</evidence>
<feature type="transmembrane region" description="Helical" evidence="7">
    <location>
        <begin position="1199"/>
        <end position="1220"/>
    </location>
</feature>
<keyword evidence="2 5" id="KW-0645">Protease</keyword>
<dbReference type="InterPro" id="IPR023828">
    <property type="entry name" value="Peptidase_S8_Ser-AS"/>
</dbReference>
<proteinExistence type="inferred from homology"/>
<evidence type="ECO:0000313" key="13">
    <source>
        <dbReference type="Proteomes" id="UP000444721"/>
    </source>
</evidence>
<name>A0A6A5C3T4_NAEFO</name>
<dbReference type="PANTHER" id="PTHR43806:SF7">
    <property type="entry name" value="MEMBRANE-BOUND TRANSCRIPTION FACTOR SITE-1 PROTEASE"/>
    <property type="match status" value="1"/>
</dbReference>
<dbReference type="GO" id="GO:0005794">
    <property type="term" value="C:Golgi apparatus"/>
    <property type="evidence" value="ECO:0007669"/>
    <property type="project" value="TreeGrafter"/>
</dbReference>
<feature type="active site" description="Charge relay system" evidence="5">
    <location>
        <position position="604"/>
    </location>
</feature>
<dbReference type="GO" id="GO:0006508">
    <property type="term" value="P:proteolysis"/>
    <property type="evidence" value="ECO:0007669"/>
    <property type="project" value="UniProtKB-KW"/>
</dbReference>
<dbReference type="PROSITE" id="PS00137">
    <property type="entry name" value="SUBTILASE_HIS"/>
    <property type="match status" value="1"/>
</dbReference>
<dbReference type="PROSITE" id="PS51892">
    <property type="entry name" value="SUBTILASE"/>
    <property type="match status" value="1"/>
</dbReference>
<feature type="domain" description="MBTPS1 third" evidence="11">
    <location>
        <begin position="710"/>
        <end position="839"/>
    </location>
</feature>
<keyword evidence="13" id="KW-1185">Reference proteome</keyword>
<keyword evidence="7" id="KW-1133">Transmembrane helix</keyword>
<reference evidence="12 13" key="1">
    <citation type="journal article" date="2019" name="Sci. Rep.">
        <title>Nanopore sequencing improves the draft genome of the human pathogenic amoeba Naegleria fowleri.</title>
        <authorList>
            <person name="Liechti N."/>
            <person name="Schurch N."/>
            <person name="Bruggmann R."/>
            <person name="Wittwer M."/>
        </authorList>
    </citation>
    <scope>NUCLEOTIDE SEQUENCE [LARGE SCALE GENOMIC DNA]</scope>
    <source>
        <strain evidence="12 13">ATCC 30894</strain>
    </source>
</reference>
<dbReference type="InterPro" id="IPR036852">
    <property type="entry name" value="Peptidase_S8/S53_dom_sf"/>
</dbReference>
<dbReference type="InterPro" id="IPR022398">
    <property type="entry name" value="Peptidase_S8_His-AS"/>
</dbReference>
<dbReference type="PANTHER" id="PTHR43806">
    <property type="entry name" value="PEPTIDASE S8"/>
    <property type="match status" value="1"/>
</dbReference>
<dbReference type="InterPro" id="IPR015500">
    <property type="entry name" value="Peptidase_S8_subtilisin-rel"/>
</dbReference>
<feature type="domain" description="Membrane-bound transcription factor site-1 protease-like N-terminal" evidence="9">
    <location>
        <begin position="202"/>
        <end position="275"/>
    </location>
</feature>
<dbReference type="PROSITE" id="PS00138">
    <property type="entry name" value="SUBTILASE_SER"/>
    <property type="match status" value="1"/>
</dbReference>
<dbReference type="OMA" id="SCHISSI"/>
<dbReference type="InterPro" id="IPR057032">
    <property type="entry name" value="MBTPS1_4th"/>
</dbReference>
<evidence type="ECO:0000259" key="10">
    <source>
        <dbReference type="Pfam" id="PF23090"/>
    </source>
</evidence>
<dbReference type="Proteomes" id="UP000444721">
    <property type="component" value="Unassembled WGS sequence"/>
</dbReference>
<evidence type="ECO:0000259" key="9">
    <source>
        <dbReference type="Pfam" id="PF23001"/>
    </source>
</evidence>
<evidence type="ECO:0000256" key="3">
    <source>
        <dbReference type="ARBA" id="ARBA00022801"/>
    </source>
</evidence>
<evidence type="ECO:0000256" key="5">
    <source>
        <dbReference type="PROSITE-ProRule" id="PRU01240"/>
    </source>
</evidence>
<sequence>MGSLQNCKPTAKTSSFQDVIYSSLSAPNLPFHHHQLSPMTQPPKPSQSSAHTIIHSSQLDDSNPFSSLVTCSCHISSIQSQPREFFQCLHSFSDHRTTSQRCIHRSNQTTKLVTCFCLVFLGLLIYVIFNSLSLFSLPSTQQEFHHSFVLGKTQASQCSVRKFYKRFFNSSRSKRAATNLLCKVYKRNTEQQSENQSEGNPKYIVMFHEYMNATKHEQYISVLLDGIRSGYKVIHRDNAATRFFETDFALVEFENMTLKEKLENKTKFVKYIVKQHEYHNMINNERKLLSTDHDEIENIQEEEESDSLLNTIGKLFTHWTTEDAYAEHHHKRKLCNHPNRHYTDVTDKLNAHVLWEKGILGQNVRVAVFDTGLSSKRSESFSHIEDMINYTTEDSVNDELGHGTFISGIIGAKHAQSYKAVSHNVTNHQDATSNDYKKKPSQTGCQGLAPEASLFIFKVFTSKQVSYTSWFLDAFNYAMKSGIQILNLSIGGPDYLDIPFIDKVRELTANGIIIISAIGNDGPLYGTLNNPADLVNVIGVGGIDDNDNIARFSSRGVTTYELRFKNGYGRVKPDIVTMSFKLRGLGLNQVGTVGPCHSILSGTSVASPVVAGAVTLLASSALADNKQEVPPNTENNDLTIRANLDKFSLPKNSLLPLINPASIKQILLESAQPIHHANIFEQGAGKLNLEKAYELLQDYLQKGKPKATFYPSELDLTACPYMWPFCSQPLYYTAMPLVFNVTVLNAMSASGRVVGEPIFVPGRYGEFLDVTFTYPKVMWPYSGWLGVHIGVRSSARFFNGYCEGIIKMKIMSPPLGIGKDGDKMQISEMELKVKVKVIQPPLRQQRILWDQYHNLQYPPGYVPRDNLANKDEILDWNGDHIHTNFRDMYIYLRNKGYYVEILTNDLTEFDATKYGTLMIVDPEEEFTEAEREKLKNDVQIHGLSVVVFADWYSVPIMKHIKFFDDNTNTVWTPITGGSNLPALNALLDPFNIVFGTRVYEGEITVGQEKATYASGTSIIKFPEEGMLASFQLKDQGIDILSGSKQNGRKNLLSDLRGSSSIHKVPILGFTQSGKGRLAVFGDSNCLDSAGNPHYNCFWLLDQMLQYTSHNKMSEEFKKDANLKTLSHLFVSQSSALPERMSGNELHLYSKVPIEQYIEARPINGSNTYIGRRVRNSNYDEESQMIIDEDQDTSPFIANLHLRVILPIFFMIVCLVFLIYLSVSRRKTMNSVVFNDKRHTV</sequence>
<dbReference type="Pfam" id="PF23090">
    <property type="entry name" value="MBTPS1_4th"/>
    <property type="match status" value="1"/>
</dbReference>
<comment type="similarity">
    <text evidence="1 5">Belongs to the peptidase S8 family.</text>
</comment>
<dbReference type="GO" id="GO:0004252">
    <property type="term" value="F:serine-type endopeptidase activity"/>
    <property type="evidence" value="ECO:0007669"/>
    <property type="project" value="UniProtKB-UniRule"/>
</dbReference>